<proteinExistence type="predicted"/>
<keyword evidence="1" id="KW-1133">Transmembrane helix</keyword>
<keyword evidence="1" id="KW-0472">Membrane</keyword>
<dbReference type="AlphaFoldDB" id="A0A445LQ84"/>
<feature type="transmembrane region" description="Helical" evidence="1">
    <location>
        <begin position="29"/>
        <end position="51"/>
    </location>
</feature>
<keyword evidence="1" id="KW-0812">Transmembrane</keyword>
<evidence type="ECO:0000256" key="1">
    <source>
        <dbReference type="SAM" id="Phobius"/>
    </source>
</evidence>
<evidence type="ECO:0000313" key="3">
    <source>
        <dbReference type="EMBL" id="RZC25468.1"/>
    </source>
</evidence>
<comment type="caution">
    <text evidence="3">The sequence shown here is derived from an EMBL/GenBank/DDBJ whole genome shotgun (WGS) entry which is preliminary data.</text>
</comment>
<feature type="domain" description="RNase H type-1" evidence="2">
    <location>
        <begin position="4"/>
        <end position="63"/>
    </location>
</feature>
<organism evidence="3 4">
    <name type="scientific">Glycine soja</name>
    <name type="common">Wild soybean</name>
    <dbReference type="NCBI Taxonomy" id="3848"/>
    <lineage>
        <taxon>Eukaryota</taxon>
        <taxon>Viridiplantae</taxon>
        <taxon>Streptophyta</taxon>
        <taxon>Embryophyta</taxon>
        <taxon>Tracheophyta</taxon>
        <taxon>Spermatophyta</taxon>
        <taxon>Magnoliopsida</taxon>
        <taxon>eudicotyledons</taxon>
        <taxon>Gunneridae</taxon>
        <taxon>Pentapetalae</taxon>
        <taxon>rosids</taxon>
        <taxon>fabids</taxon>
        <taxon>Fabales</taxon>
        <taxon>Fabaceae</taxon>
        <taxon>Papilionoideae</taxon>
        <taxon>50 kb inversion clade</taxon>
        <taxon>NPAAA clade</taxon>
        <taxon>indigoferoid/millettioid clade</taxon>
        <taxon>Phaseoleae</taxon>
        <taxon>Glycine</taxon>
        <taxon>Glycine subgen. Soja</taxon>
    </lineage>
</organism>
<dbReference type="GO" id="GO:0003676">
    <property type="term" value="F:nucleic acid binding"/>
    <property type="evidence" value="ECO:0007669"/>
    <property type="project" value="InterPro"/>
</dbReference>
<evidence type="ECO:0000313" key="4">
    <source>
        <dbReference type="Proteomes" id="UP000289340"/>
    </source>
</evidence>
<sequence>MNTQNVAIELDCKQLVDALCHTSLNYFKLGSIVTIYKTLLSICQIVMVYFIRRQTNQVIFVLAFKFH</sequence>
<dbReference type="Proteomes" id="UP000289340">
    <property type="component" value="Chromosome 2"/>
</dbReference>
<protein>
    <recommendedName>
        <fullName evidence="2">RNase H type-1 domain-containing protein</fullName>
    </recommendedName>
</protein>
<feature type="non-terminal residue" evidence="3">
    <location>
        <position position="67"/>
    </location>
</feature>
<dbReference type="GO" id="GO:0004523">
    <property type="term" value="F:RNA-DNA hybrid ribonuclease activity"/>
    <property type="evidence" value="ECO:0007669"/>
    <property type="project" value="InterPro"/>
</dbReference>
<gene>
    <name evidence="3" type="ORF">D0Y65_004246</name>
</gene>
<keyword evidence="4" id="KW-1185">Reference proteome</keyword>
<evidence type="ECO:0000259" key="2">
    <source>
        <dbReference type="Pfam" id="PF13456"/>
    </source>
</evidence>
<accession>A0A445LQ84</accession>
<dbReference type="EMBL" id="QZWG01000002">
    <property type="protein sequence ID" value="RZC25468.1"/>
    <property type="molecule type" value="Genomic_DNA"/>
</dbReference>
<reference evidence="3 4" key="1">
    <citation type="submission" date="2018-09" db="EMBL/GenBank/DDBJ databases">
        <title>A high-quality reference genome of wild soybean provides a powerful tool to mine soybean genomes.</title>
        <authorList>
            <person name="Xie M."/>
            <person name="Chung C.Y.L."/>
            <person name="Li M.-W."/>
            <person name="Wong F.-L."/>
            <person name="Chan T.-F."/>
            <person name="Lam H.-M."/>
        </authorList>
    </citation>
    <scope>NUCLEOTIDE SEQUENCE [LARGE SCALE GENOMIC DNA]</scope>
    <source>
        <strain evidence="4">cv. W05</strain>
        <tissue evidence="3">Hypocotyl of etiolated seedlings</tissue>
    </source>
</reference>
<dbReference type="InterPro" id="IPR002156">
    <property type="entry name" value="RNaseH_domain"/>
</dbReference>
<name>A0A445LQ84_GLYSO</name>
<dbReference type="Pfam" id="PF13456">
    <property type="entry name" value="RVT_3"/>
    <property type="match status" value="1"/>
</dbReference>